<feature type="chain" id="PRO_5012722607" evidence="1">
    <location>
        <begin position="24"/>
        <end position="178"/>
    </location>
</feature>
<dbReference type="SUPFAM" id="SSF46458">
    <property type="entry name" value="Globin-like"/>
    <property type="match status" value="1"/>
</dbReference>
<keyword evidence="1" id="KW-0732">Signal</keyword>
<accession>A0A2C9L2Q8</accession>
<reference evidence="2" key="1">
    <citation type="submission" date="2020-05" db="UniProtKB">
        <authorList>
            <consortium name="EnsemblMetazoa"/>
        </authorList>
    </citation>
    <scope>IDENTIFICATION</scope>
    <source>
        <strain evidence="2">BB02</strain>
    </source>
</reference>
<dbReference type="KEGG" id="bgt:106051914"/>
<protein>
    <submittedName>
        <fullName evidence="2">Uncharacterized protein</fullName>
    </submittedName>
</protein>
<evidence type="ECO:0000256" key="1">
    <source>
        <dbReference type="SAM" id="SignalP"/>
    </source>
</evidence>
<dbReference type="Proteomes" id="UP000076420">
    <property type="component" value="Unassembled WGS sequence"/>
</dbReference>
<dbReference type="InterPro" id="IPR009050">
    <property type="entry name" value="Globin-like_sf"/>
</dbReference>
<proteinExistence type="predicted"/>
<dbReference type="GO" id="GO:0019825">
    <property type="term" value="F:oxygen binding"/>
    <property type="evidence" value="ECO:0007669"/>
    <property type="project" value="InterPro"/>
</dbReference>
<dbReference type="Gene3D" id="1.10.490.10">
    <property type="entry name" value="Globins"/>
    <property type="match status" value="1"/>
</dbReference>
<dbReference type="GO" id="GO:0020037">
    <property type="term" value="F:heme binding"/>
    <property type="evidence" value="ECO:0007669"/>
    <property type="project" value="InterPro"/>
</dbReference>
<feature type="signal peptide" evidence="1">
    <location>
        <begin position="1"/>
        <end position="23"/>
    </location>
</feature>
<sequence length="178" mass="20380">MAVAKRNMVQDFIGFVLISAVCLSNSIADSARYANADWKRSEQNQGGSHSCVARRLEDNSEEVSCKTLVTFRQKSPEQYANKVRQAENKLGQLESQYDDCQQETERKGRLIRTRALLTDLIHRLVTEEDIHALQNSWDLLNISPDFGTDLVIWMLDNIPNMRARFTKFNAEQSSLLQN</sequence>
<evidence type="ECO:0000313" key="2">
    <source>
        <dbReference type="EnsemblMetazoa" id="BGLB026333-PA"/>
    </source>
</evidence>
<dbReference type="AlphaFoldDB" id="A0A2C9L2Q8"/>
<evidence type="ECO:0000313" key="3">
    <source>
        <dbReference type="Proteomes" id="UP000076420"/>
    </source>
</evidence>
<dbReference type="VEuPathDB" id="VectorBase:BGLB026333"/>
<dbReference type="InterPro" id="IPR012292">
    <property type="entry name" value="Globin/Proto"/>
</dbReference>
<organism evidence="2 3">
    <name type="scientific">Biomphalaria glabrata</name>
    <name type="common">Bloodfluke planorb</name>
    <name type="synonym">Freshwater snail</name>
    <dbReference type="NCBI Taxonomy" id="6526"/>
    <lineage>
        <taxon>Eukaryota</taxon>
        <taxon>Metazoa</taxon>
        <taxon>Spiralia</taxon>
        <taxon>Lophotrochozoa</taxon>
        <taxon>Mollusca</taxon>
        <taxon>Gastropoda</taxon>
        <taxon>Heterobranchia</taxon>
        <taxon>Euthyneura</taxon>
        <taxon>Panpulmonata</taxon>
        <taxon>Hygrophila</taxon>
        <taxon>Lymnaeoidea</taxon>
        <taxon>Planorbidae</taxon>
        <taxon>Biomphalaria</taxon>
    </lineage>
</organism>
<dbReference type="VEuPathDB" id="VectorBase:BGLAX_040471"/>
<name>A0A2C9L2Q8_BIOGL</name>
<dbReference type="EnsemblMetazoa" id="BGLB026333-RA">
    <property type="protein sequence ID" value="BGLB026333-PA"/>
    <property type="gene ID" value="BGLB026333"/>
</dbReference>
<gene>
    <name evidence="2" type="primary">106051914</name>
</gene>